<reference evidence="3" key="1">
    <citation type="submission" date="2008-10" db="EMBL/GenBank/DDBJ databases">
        <authorList>
            <person name="Molnar K."/>
        </authorList>
    </citation>
    <scope>NUCLEOTIDE SEQUENCE [LARGE SCALE GENOMIC DNA]</scope>
    <source>
        <strain evidence="3">NRRL 15998</strain>
    </source>
</reference>
<protein>
    <submittedName>
        <fullName evidence="2">Predicted protein</fullName>
    </submittedName>
</protein>
<sequence length="413" mass="45279">MLERSGHRRPADHRRPRPALRGVRGGRLPAPRRPLPAVRHLRPDIPQAPERRPPRRRPPEAPSEPWPAVAQPSPGPVTAGDPAGVGPGAPALPAPRARDQPPKSPGYGQGSAIRGRSAGLLDDVLVSIGPGDNVGSDCVRWQSSAGERLLEFPEAVPITMRPDTTPTRLRLDLALSRLADAFSGMTARADEVQCACHWGSPAELALLKAPDVPLAPDLLRRTWDAPDWADHGAVLRRILPQFAGLLVGGEVKPTFGMYEVGRSFARGHWQLWPTQQSSAVREFLHAWWAHSLLDPAPAVPVHDLFALCAEASSTAVPWLAVWESLDDEVADRHLAEAVTAWEYGLLGDQLPWDAWDDEDESGLRGELATWLVRHAPTRLHTREGCGTLLHRIRLIGLSGPARWEDPHWPGHQY</sequence>
<dbReference type="Proteomes" id="UP000003986">
    <property type="component" value="Unassembled WGS sequence"/>
</dbReference>
<dbReference type="EMBL" id="DS999644">
    <property type="protein sequence ID" value="EFE74026.2"/>
    <property type="molecule type" value="Genomic_DNA"/>
</dbReference>
<reference evidence="3" key="2">
    <citation type="submission" date="2008-12" db="EMBL/GenBank/DDBJ databases">
        <title>Annotation of Streptomyces roseosporus strain NRRL 15998.</title>
        <authorList>
            <consortium name="The Broad Institute Genome Sequencing Platform"/>
            <consortium name="Broad Institute Microbial Sequencing Center"/>
            <person name="Fischbach M."/>
            <person name="Ward D."/>
            <person name="Young S."/>
            <person name="Kodira C.D."/>
            <person name="Zeng Q."/>
            <person name="Koehrsen M."/>
            <person name="Godfrey P."/>
            <person name="Alvarado L."/>
            <person name="Berlin A.M."/>
            <person name="Borenstein D."/>
            <person name="Chen Z."/>
            <person name="Engels R."/>
            <person name="Freedman E."/>
            <person name="Gellesch M."/>
            <person name="Goldberg J."/>
            <person name="Griggs A."/>
            <person name="Gujja S."/>
            <person name="Heiman D.I."/>
            <person name="Hepburn T.A."/>
            <person name="Howarth C."/>
            <person name="Jen D."/>
            <person name="Larson L."/>
            <person name="Lewis B."/>
            <person name="Mehta T."/>
            <person name="Park D."/>
            <person name="Pearson M."/>
            <person name="Roberts A."/>
            <person name="Saif S."/>
            <person name="Shea T.D."/>
            <person name="Shenoy N."/>
            <person name="Sisk P."/>
            <person name="Stolte C."/>
            <person name="Sykes S.N."/>
            <person name="Walk T."/>
            <person name="White J."/>
            <person name="Yandava C."/>
            <person name="Straight P."/>
            <person name="Clardy J."/>
            <person name="Hung D."/>
            <person name="Kolter R."/>
            <person name="Mekalanos J."/>
            <person name="Walker S."/>
            <person name="Walsh C.T."/>
            <person name="Wieland B.L.C."/>
            <person name="Ilzarbe M."/>
            <person name="Galagan J."/>
            <person name="Nusbaum C."/>
            <person name="Birren B."/>
        </authorList>
    </citation>
    <scope>NUCLEOTIDE SEQUENCE [LARGE SCALE GENOMIC DNA]</scope>
    <source>
        <strain evidence="3">NRRL 15998</strain>
    </source>
</reference>
<name>D6ATD7_STRFL</name>
<evidence type="ECO:0000313" key="3">
    <source>
        <dbReference type="Proteomes" id="UP000003986"/>
    </source>
</evidence>
<feature type="region of interest" description="Disordered" evidence="1">
    <location>
        <begin position="1"/>
        <end position="114"/>
    </location>
</feature>
<dbReference type="AlphaFoldDB" id="D6ATD7"/>
<feature type="compositionally biased region" description="Low complexity" evidence="1">
    <location>
        <begin position="76"/>
        <end position="95"/>
    </location>
</feature>
<feature type="compositionally biased region" description="Low complexity" evidence="1">
    <location>
        <begin position="19"/>
        <end position="29"/>
    </location>
</feature>
<evidence type="ECO:0000313" key="2">
    <source>
        <dbReference type="EMBL" id="EFE74026.2"/>
    </source>
</evidence>
<organism evidence="2 3">
    <name type="scientific">Streptomyces filamentosus NRRL 15998</name>
    <dbReference type="NCBI Taxonomy" id="457431"/>
    <lineage>
        <taxon>Bacteria</taxon>
        <taxon>Bacillati</taxon>
        <taxon>Actinomycetota</taxon>
        <taxon>Actinomycetes</taxon>
        <taxon>Kitasatosporales</taxon>
        <taxon>Streptomycetaceae</taxon>
        <taxon>Streptomyces</taxon>
    </lineage>
</organism>
<accession>D6ATD7</accession>
<feature type="compositionally biased region" description="Basic residues" evidence="1">
    <location>
        <begin position="1"/>
        <end position="18"/>
    </location>
</feature>
<evidence type="ECO:0000256" key="1">
    <source>
        <dbReference type="SAM" id="MobiDB-lite"/>
    </source>
</evidence>
<proteinExistence type="predicted"/>
<gene>
    <name evidence="2" type="ORF">SSGG_01392</name>
</gene>